<sequence length="94" mass="10593">MTTIPLAEARANLSRLVDEAVRTHERVEVTRKGRRAAVIMSADDYDSIMETLDILSDPELVREIRAATAEAEQGEVFSLEEVTEEMRAHGRLPR</sequence>
<dbReference type="KEGG" id="nhy:JQS43_20305"/>
<evidence type="ECO:0000313" key="4">
    <source>
        <dbReference type="Proteomes" id="UP000662857"/>
    </source>
</evidence>
<dbReference type="Proteomes" id="UP000662857">
    <property type="component" value="Chromosome"/>
</dbReference>
<dbReference type="PANTHER" id="PTHR33713:SF10">
    <property type="entry name" value="ANTITOXIN YAFN"/>
    <property type="match status" value="1"/>
</dbReference>
<keyword evidence="4" id="KW-1185">Reference proteome</keyword>
<name>A0A895YEN4_9ACTN</name>
<protein>
    <recommendedName>
        <fullName evidence="2">Antitoxin</fullName>
    </recommendedName>
</protein>
<dbReference type="InterPro" id="IPR006442">
    <property type="entry name" value="Antitoxin_Phd/YefM"/>
</dbReference>
<dbReference type="InterPro" id="IPR051405">
    <property type="entry name" value="phD/YefM_antitoxin"/>
</dbReference>
<organism evidence="3 4">
    <name type="scientific">Natronosporangium hydrolyticum</name>
    <dbReference type="NCBI Taxonomy" id="2811111"/>
    <lineage>
        <taxon>Bacteria</taxon>
        <taxon>Bacillati</taxon>
        <taxon>Actinomycetota</taxon>
        <taxon>Actinomycetes</taxon>
        <taxon>Micromonosporales</taxon>
        <taxon>Micromonosporaceae</taxon>
        <taxon>Natronosporangium</taxon>
    </lineage>
</organism>
<dbReference type="InterPro" id="IPR036165">
    <property type="entry name" value="YefM-like_sf"/>
</dbReference>
<dbReference type="Pfam" id="PF02604">
    <property type="entry name" value="PhdYeFM_antitox"/>
    <property type="match status" value="1"/>
</dbReference>
<dbReference type="RefSeq" id="WP_239675981.1">
    <property type="nucleotide sequence ID" value="NZ_CP070499.1"/>
</dbReference>
<dbReference type="EMBL" id="CP070499">
    <property type="protein sequence ID" value="QSB13869.1"/>
    <property type="molecule type" value="Genomic_DNA"/>
</dbReference>
<dbReference type="Gene3D" id="3.40.1620.10">
    <property type="entry name" value="YefM-like domain"/>
    <property type="match status" value="1"/>
</dbReference>
<reference evidence="3" key="1">
    <citation type="submission" date="2021-02" db="EMBL/GenBank/DDBJ databases">
        <title>Natrosporangium hydrolyticum gen. nov., sp. nov, a haloalkaliphilic actinobacterium from a soda solonchak soil.</title>
        <authorList>
            <person name="Sorokin D.Y."/>
            <person name="Khijniak T.V."/>
            <person name="Zakharycheva A.P."/>
            <person name="Boueva O.V."/>
            <person name="Ariskina E.V."/>
            <person name="Hahnke R.L."/>
            <person name="Bunk B."/>
            <person name="Sproer C."/>
            <person name="Schumann P."/>
            <person name="Evtushenko L.I."/>
            <person name="Kublanov I.V."/>
        </authorList>
    </citation>
    <scope>NUCLEOTIDE SEQUENCE</scope>
    <source>
        <strain evidence="3">DSM 106523</strain>
    </source>
</reference>
<dbReference type="AlphaFoldDB" id="A0A895YEN4"/>
<comment type="similarity">
    <text evidence="1 2">Belongs to the phD/YefM antitoxin family.</text>
</comment>
<comment type="function">
    <text evidence="2">Antitoxin component of a type II toxin-antitoxin (TA) system.</text>
</comment>
<dbReference type="Gene3D" id="1.10.1220.170">
    <property type="match status" value="1"/>
</dbReference>
<proteinExistence type="inferred from homology"/>
<gene>
    <name evidence="3" type="ORF">JQS43_20305</name>
</gene>
<dbReference type="SUPFAM" id="SSF143120">
    <property type="entry name" value="YefM-like"/>
    <property type="match status" value="1"/>
</dbReference>
<evidence type="ECO:0000256" key="1">
    <source>
        <dbReference type="ARBA" id="ARBA00009981"/>
    </source>
</evidence>
<evidence type="ECO:0000313" key="3">
    <source>
        <dbReference type="EMBL" id="QSB13869.1"/>
    </source>
</evidence>
<evidence type="ECO:0000256" key="2">
    <source>
        <dbReference type="RuleBase" id="RU362080"/>
    </source>
</evidence>
<dbReference type="PANTHER" id="PTHR33713">
    <property type="entry name" value="ANTITOXIN YAFN-RELATED"/>
    <property type="match status" value="1"/>
</dbReference>
<accession>A0A895YEN4</accession>
<dbReference type="NCBIfam" id="TIGR01552">
    <property type="entry name" value="phd_fam"/>
    <property type="match status" value="1"/>
</dbReference>